<organism evidence="2 3">
    <name type="scientific">Lactobacillus kalixensis DSM 16043</name>
    <dbReference type="NCBI Taxonomy" id="1423763"/>
    <lineage>
        <taxon>Bacteria</taxon>
        <taxon>Bacillati</taxon>
        <taxon>Bacillota</taxon>
        <taxon>Bacilli</taxon>
        <taxon>Lactobacillales</taxon>
        <taxon>Lactobacillaceae</taxon>
        <taxon>Lactobacillus</taxon>
    </lineage>
</organism>
<evidence type="ECO:0000256" key="1">
    <source>
        <dbReference type="SAM" id="Coils"/>
    </source>
</evidence>
<protein>
    <submittedName>
        <fullName evidence="2">Uncharacterized protein</fullName>
    </submittedName>
</protein>
<name>A0A0R1UCQ0_9LACO</name>
<evidence type="ECO:0000313" key="2">
    <source>
        <dbReference type="EMBL" id="KRL91200.1"/>
    </source>
</evidence>
<dbReference type="Proteomes" id="UP000051036">
    <property type="component" value="Unassembled WGS sequence"/>
</dbReference>
<sequence length="214" mass="25950">MNNIMSKKKELKKKRKKAKQTIEEILTIQDFLYENTPYYILDYQPDISIYTKGMQKFYYEDGGYEDWLDEKYLPIFADAVTKIAFELMQYNYSEVYLDPVGDFDTKYKKYVGYNIRKIGLAKLDEIIHHIILDWQDNMTIKFIDRHHNIFFMEIKDEWETTFTNLRGDNLKLIKKISKAEGLFLTKCQYDEMEYIDAPKSWLDKTDKKWKKFYS</sequence>
<reference evidence="2 3" key="1">
    <citation type="journal article" date="2015" name="Genome Announc.">
        <title>Expanding the biotechnology potential of lactobacilli through comparative genomics of 213 strains and associated genera.</title>
        <authorList>
            <person name="Sun Z."/>
            <person name="Harris H.M."/>
            <person name="McCann A."/>
            <person name="Guo C."/>
            <person name="Argimon S."/>
            <person name="Zhang W."/>
            <person name="Yang X."/>
            <person name="Jeffery I.B."/>
            <person name="Cooney J.C."/>
            <person name="Kagawa T.F."/>
            <person name="Liu W."/>
            <person name="Song Y."/>
            <person name="Salvetti E."/>
            <person name="Wrobel A."/>
            <person name="Rasinkangas P."/>
            <person name="Parkhill J."/>
            <person name="Rea M.C."/>
            <person name="O'Sullivan O."/>
            <person name="Ritari J."/>
            <person name="Douillard F.P."/>
            <person name="Paul Ross R."/>
            <person name="Yang R."/>
            <person name="Briner A.E."/>
            <person name="Felis G.E."/>
            <person name="de Vos W.M."/>
            <person name="Barrangou R."/>
            <person name="Klaenhammer T.R."/>
            <person name="Caufield P.W."/>
            <person name="Cui Y."/>
            <person name="Zhang H."/>
            <person name="O'Toole P.W."/>
        </authorList>
    </citation>
    <scope>NUCLEOTIDE SEQUENCE [LARGE SCALE GENOMIC DNA]</scope>
    <source>
        <strain evidence="2 3">DSM 16043</strain>
    </source>
</reference>
<keyword evidence="1" id="KW-0175">Coiled coil</keyword>
<evidence type="ECO:0000313" key="3">
    <source>
        <dbReference type="Proteomes" id="UP000051036"/>
    </source>
</evidence>
<dbReference type="STRING" id="1423763.FC46_GL001031"/>
<proteinExistence type="predicted"/>
<keyword evidence="3" id="KW-1185">Reference proteome</keyword>
<gene>
    <name evidence="2" type="ORF">FC46_GL001031</name>
</gene>
<dbReference type="AlphaFoldDB" id="A0A0R1UCQ0"/>
<dbReference type="PATRIC" id="fig|1423763.3.peg.1047"/>
<accession>A0A0R1UCQ0</accession>
<feature type="coiled-coil region" evidence="1">
    <location>
        <begin position="1"/>
        <end position="28"/>
    </location>
</feature>
<dbReference type="EMBL" id="AZFM01000003">
    <property type="protein sequence ID" value="KRL91200.1"/>
    <property type="molecule type" value="Genomic_DNA"/>
</dbReference>
<comment type="caution">
    <text evidence="2">The sequence shown here is derived from an EMBL/GenBank/DDBJ whole genome shotgun (WGS) entry which is preliminary data.</text>
</comment>